<accession>A0A8J8GNN5</accession>
<evidence type="ECO:0000313" key="2">
    <source>
        <dbReference type="Proteomes" id="UP000728647"/>
    </source>
</evidence>
<evidence type="ECO:0000313" key="1">
    <source>
        <dbReference type="EMBL" id="NUB91157.1"/>
    </source>
</evidence>
<dbReference type="EMBL" id="JABURA010000001">
    <property type="protein sequence ID" value="NUB91157.1"/>
    <property type="molecule type" value="Genomic_DNA"/>
</dbReference>
<reference evidence="1" key="1">
    <citation type="submission" date="2020-06" db="EMBL/GenBank/DDBJ databases">
        <title>Haloterrigena sp. nov., an extremely halophilic archaeon isolated from a saline sediment.</title>
        <authorList>
            <person name="Liu B.-B."/>
        </authorList>
    </citation>
    <scope>NUCLEOTIDE SEQUENCE</scope>
    <source>
        <strain evidence="1">SYSU A121-1</strain>
    </source>
</reference>
<gene>
    <name evidence="1" type="ORF">HT576_09000</name>
</gene>
<dbReference type="RefSeq" id="WP_174701821.1">
    <property type="nucleotide sequence ID" value="NZ_JABURA010000001.1"/>
</dbReference>
<comment type="caution">
    <text evidence="1">The sequence shown here is derived from an EMBL/GenBank/DDBJ whole genome shotgun (WGS) entry which is preliminary data.</text>
</comment>
<dbReference type="Proteomes" id="UP000728647">
    <property type="component" value="Unassembled WGS sequence"/>
</dbReference>
<sequence length="67" mass="7533">MRQPQYDEFDDDVEWLFVAFSTVVAEALKNNVDKSLIARVANSISAAAAKQNLEEQIEEMQEGENAD</sequence>
<organism evidence="1 2">
    <name type="scientific">Haloterrigena gelatinilytica</name>
    <dbReference type="NCBI Taxonomy" id="2741724"/>
    <lineage>
        <taxon>Archaea</taxon>
        <taxon>Methanobacteriati</taxon>
        <taxon>Methanobacteriota</taxon>
        <taxon>Stenosarchaea group</taxon>
        <taxon>Halobacteria</taxon>
        <taxon>Halobacteriales</taxon>
        <taxon>Natrialbaceae</taxon>
        <taxon>Haloterrigena</taxon>
    </lineage>
</organism>
<proteinExistence type="predicted"/>
<dbReference type="AlphaFoldDB" id="A0A8J8GNN5"/>
<name>A0A8J8GNN5_9EURY</name>
<protein>
    <submittedName>
        <fullName evidence="1">Uncharacterized protein</fullName>
    </submittedName>
</protein>